<feature type="compositionally biased region" description="Polar residues" evidence="1">
    <location>
        <begin position="19"/>
        <end position="30"/>
    </location>
</feature>
<sequence length="197" mass="21954">MEQCTGQQVAPPPPQQMPTASYFQPNTQATPAHGNTFGQPTSPFQPFMPPFSRPNYTMPRGGDGMDIGGNSNPLGSNESDYDSDDNFFMQVVAAATTLCVGFIYREPSRRRHTSGWGGALRVQYYLERSPTVMLLDQYSQDGVPVTDIDPPNVDEDINDNTNHEGQPLDSNAEVDMNALRDARAHTMWAVYRHRRAR</sequence>
<feature type="transmembrane region" description="Helical" evidence="2">
    <location>
        <begin position="87"/>
        <end position="104"/>
    </location>
</feature>
<feature type="region of interest" description="Disordered" evidence="1">
    <location>
        <begin position="1"/>
        <end position="36"/>
    </location>
</feature>
<dbReference type="Proteomes" id="UP000030645">
    <property type="component" value="Unassembled WGS sequence"/>
</dbReference>
<feature type="region of interest" description="Disordered" evidence="1">
    <location>
        <begin position="142"/>
        <end position="168"/>
    </location>
</feature>
<keyword evidence="2" id="KW-0812">Transmembrane</keyword>
<proteinExistence type="predicted"/>
<evidence type="ECO:0000256" key="1">
    <source>
        <dbReference type="SAM" id="MobiDB-lite"/>
    </source>
</evidence>
<keyword evidence="2" id="KW-1133">Transmembrane helix</keyword>
<evidence type="ECO:0000313" key="4">
    <source>
        <dbReference type="Proteomes" id="UP000030645"/>
    </source>
</evidence>
<evidence type="ECO:0000313" key="3">
    <source>
        <dbReference type="EMBL" id="EXB82586.1"/>
    </source>
</evidence>
<reference evidence="4" key="1">
    <citation type="submission" date="2013-01" db="EMBL/GenBank/DDBJ databases">
        <title>Draft Genome Sequence of a Mulberry Tree, Morus notabilis C.K. Schneid.</title>
        <authorList>
            <person name="He N."/>
            <person name="Zhao S."/>
        </authorList>
    </citation>
    <scope>NUCLEOTIDE SEQUENCE</scope>
</reference>
<keyword evidence="4" id="KW-1185">Reference proteome</keyword>
<evidence type="ECO:0000256" key="2">
    <source>
        <dbReference type="SAM" id="Phobius"/>
    </source>
</evidence>
<dbReference type="EMBL" id="KE344869">
    <property type="protein sequence ID" value="EXB82586.1"/>
    <property type="molecule type" value="Genomic_DNA"/>
</dbReference>
<keyword evidence="2" id="KW-0472">Membrane</keyword>
<organism evidence="3 4">
    <name type="scientific">Morus notabilis</name>
    <dbReference type="NCBI Taxonomy" id="981085"/>
    <lineage>
        <taxon>Eukaryota</taxon>
        <taxon>Viridiplantae</taxon>
        <taxon>Streptophyta</taxon>
        <taxon>Embryophyta</taxon>
        <taxon>Tracheophyta</taxon>
        <taxon>Spermatophyta</taxon>
        <taxon>Magnoliopsida</taxon>
        <taxon>eudicotyledons</taxon>
        <taxon>Gunneridae</taxon>
        <taxon>Pentapetalae</taxon>
        <taxon>rosids</taxon>
        <taxon>fabids</taxon>
        <taxon>Rosales</taxon>
        <taxon>Moraceae</taxon>
        <taxon>Moreae</taxon>
        <taxon>Morus</taxon>
    </lineage>
</organism>
<gene>
    <name evidence="3" type="ORF">L484_027764</name>
</gene>
<name>W9RNA0_9ROSA</name>
<protein>
    <submittedName>
        <fullName evidence="3">Uncharacterized protein</fullName>
    </submittedName>
</protein>
<accession>W9RNA0</accession>
<dbReference type="AlphaFoldDB" id="W9RNA0"/>